<keyword evidence="3" id="KW-0808">Transferase</keyword>
<evidence type="ECO:0000256" key="1">
    <source>
        <dbReference type="ARBA" id="ARBA00001798"/>
    </source>
</evidence>
<keyword evidence="6 9" id="KW-0863">Zinc-finger</keyword>
<dbReference type="GO" id="GO:0016567">
    <property type="term" value="P:protein ubiquitination"/>
    <property type="evidence" value="ECO:0007669"/>
    <property type="project" value="InterPro"/>
</dbReference>
<dbReference type="InterPro" id="IPR002867">
    <property type="entry name" value="IBR_dom"/>
</dbReference>
<evidence type="ECO:0000256" key="7">
    <source>
        <dbReference type="ARBA" id="ARBA00022786"/>
    </source>
</evidence>
<protein>
    <recommendedName>
        <fullName evidence="2">RBR-type E3 ubiquitin transferase</fullName>
        <ecNumber evidence="2">2.3.2.31</ecNumber>
    </recommendedName>
</protein>
<dbReference type="InterPro" id="IPR031127">
    <property type="entry name" value="E3_UB_ligase_RBR"/>
</dbReference>
<evidence type="ECO:0000256" key="6">
    <source>
        <dbReference type="ARBA" id="ARBA00022771"/>
    </source>
</evidence>
<keyword evidence="7" id="KW-0833">Ubl conjugation pathway</keyword>
<evidence type="ECO:0000256" key="9">
    <source>
        <dbReference type="PROSITE-ProRule" id="PRU00175"/>
    </source>
</evidence>
<organism evidence="12">
    <name type="scientific">Hokovirus HKV1</name>
    <dbReference type="NCBI Taxonomy" id="1977638"/>
    <lineage>
        <taxon>Viruses</taxon>
        <taxon>Varidnaviria</taxon>
        <taxon>Bamfordvirae</taxon>
        <taxon>Nucleocytoviricota</taxon>
        <taxon>Megaviricetes</taxon>
        <taxon>Imitervirales</taxon>
        <taxon>Mimiviridae</taxon>
        <taxon>Klosneuvirinae</taxon>
        <taxon>Hokovirus</taxon>
    </lineage>
</organism>
<comment type="catalytic activity">
    <reaction evidence="1">
        <text>[E2 ubiquitin-conjugating enzyme]-S-ubiquitinyl-L-cysteine + [acceptor protein]-L-lysine = [E2 ubiquitin-conjugating enzyme]-L-cysteine + [acceptor protein]-N(6)-ubiquitinyl-L-lysine.</text>
        <dbReference type="EC" id="2.3.2.31"/>
    </reaction>
</comment>
<sequence>MNCVFCKIPSDNILSCNHIYCNECFDMIIANCLDNNLVAKCIVSNCNNIILDDVLNYTNDVLLDNYLTKINELKEHDENNSANIITINNNFNPDNFNPDNFNPDNFNPDNFNPDNFNPGNFMDFVDNTTNEESVYKKTDEESDNENIIESECSICYENYNLKKFNFFDCCEHIFCPDCIFNYLSIKINEGDINIKCPDKNCQEHLLYNDIINVIKKDQIIRDKYETFLLNYVENQHLNNDIKYKITHCPEPSCNLLIEYTHNNNNIHIACPFCKKQFCPKCKNIHLDMTCEKYSESLKATNFDEWLSIKGKLVNECPKCKNLIEKNFGCNHMTCKVCKTEFCFICSHIYTKDDNHNCKDQIDEARTQILSTSIKFNKTSNLNDVPSSSSHDVSSFRSNIANIAFLSSTSEDESDESDYESDDDLW</sequence>
<dbReference type="InterPro" id="IPR013083">
    <property type="entry name" value="Znf_RING/FYVE/PHD"/>
</dbReference>
<proteinExistence type="predicted"/>
<evidence type="ECO:0000256" key="5">
    <source>
        <dbReference type="ARBA" id="ARBA00022737"/>
    </source>
</evidence>
<feature type="domain" description="RING-type" evidence="10">
    <location>
        <begin position="152"/>
        <end position="197"/>
    </location>
</feature>
<dbReference type="Pfam" id="PF01485">
    <property type="entry name" value="IBR"/>
    <property type="match status" value="1"/>
</dbReference>
<evidence type="ECO:0000256" key="2">
    <source>
        <dbReference type="ARBA" id="ARBA00012251"/>
    </source>
</evidence>
<dbReference type="PANTHER" id="PTHR11685">
    <property type="entry name" value="RBR FAMILY RING FINGER AND IBR DOMAIN-CONTAINING"/>
    <property type="match status" value="1"/>
</dbReference>
<dbReference type="SUPFAM" id="SSF57850">
    <property type="entry name" value="RING/U-box"/>
    <property type="match status" value="3"/>
</dbReference>
<dbReference type="InterPro" id="IPR001841">
    <property type="entry name" value="Znf_RING"/>
</dbReference>
<dbReference type="CDD" id="cd20336">
    <property type="entry name" value="Rcat_RBR"/>
    <property type="match status" value="1"/>
</dbReference>
<keyword evidence="4" id="KW-0479">Metal-binding</keyword>
<dbReference type="PROSITE" id="PS50089">
    <property type="entry name" value="ZF_RING_2"/>
    <property type="match status" value="1"/>
</dbReference>
<dbReference type="Gene3D" id="3.30.40.10">
    <property type="entry name" value="Zinc/RING finger domain, C3HC4 (zinc finger)"/>
    <property type="match status" value="1"/>
</dbReference>
<reference evidence="12" key="1">
    <citation type="journal article" date="2017" name="Science">
        <title>Giant viruses with an expanded complement of translation system components.</title>
        <authorList>
            <person name="Schulz F."/>
            <person name="Yutin N."/>
            <person name="Ivanova N.N."/>
            <person name="Ortega D.R."/>
            <person name="Lee T.K."/>
            <person name="Vierheilig J."/>
            <person name="Daims H."/>
            <person name="Horn M."/>
            <person name="Wagner M."/>
            <person name="Jensen G.J."/>
            <person name="Kyrpides N.C."/>
            <person name="Koonin E.V."/>
            <person name="Woyke T."/>
        </authorList>
    </citation>
    <scope>NUCLEOTIDE SEQUENCE</scope>
    <source>
        <strain evidence="12">HKV1</strain>
    </source>
</reference>
<evidence type="ECO:0000256" key="8">
    <source>
        <dbReference type="ARBA" id="ARBA00022833"/>
    </source>
</evidence>
<dbReference type="EMBL" id="KY684104">
    <property type="protein sequence ID" value="ARF10639.1"/>
    <property type="molecule type" value="Genomic_DNA"/>
</dbReference>
<dbReference type="PROSITE" id="PS00518">
    <property type="entry name" value="ZF_RING_1"/>
    <property type="match status" value="1"/>
</dbReference>
<evidence type="ECO:0000313" key="12">
    <source>
        <dbReference type="EMBL" id="ARF10639.1"/>
    </source>
</evidence>
<dbReference type="GO" id="GO:0008270">
    <property type="term" value="F:zinc ion binding"/>
    <property type="evidence" value="ECO:0007669"/>
    <property type="project" value="UniProtKB-KW"/>
</dbReference>
<evidence type="ECO:0000259" key="10">
    <source>
        <dbReference type="PROSITE" id="PS50089"/>
    </source>
</evidence>
<evidence type="ECO:0000256" key="4">
    <source>
        <dbReference type="ARBA" id="ARBA00022723"/>
    </source>
</evidence>
<evidence type="ECO:0000256" key="3">
    <source>
        <dbReference type="ARBA" id="ARBA00022679"/>
    </source>
</evidence>
<dbReference type="Pfam" id="PF22191">
    <property type="entry name" value="IBR_1"/>
    <property type="match status" value="1"/>
</dbReference>
<name>A0A1V0SFZ0_9VIRU</name>
<dbReference type="InterPro" id="IPR044066">
    <property type="entry name" value="TRIAD_supradom"/>
</dbReference>
<feature type="domain" description="RING-type" evidence="11">
    <location>
        <begin position="148"/>
        <end position="367"/>
    </location>
</feature>
<accession>A0A1V0SFZ0</accession>
<gene>
    <name evidence="12" type="ORF">Hokovirus_2_166</name>
</gene>
<dbReference type="GO" id="GO:0061630">
    <property type="term" value="F:ubiquitin protein ligase activity"/>
    <property type="evidence" value="ECO:0007669"/>
    <property type="project" value="UniProtKB-EC"/>
</dbReference>
<keyword evidence="5" id="KW-0677">Repeat</keyword>
<evidence type="ECO:0000259" key="11">
    <source>
        <dbReference type="PROSITE" id="PS51873"/>
    </source>
</evidence>
<dbReference type="EC" id="2.3.2.31" evidence="2"/>
<dbReference type="SMART" id="SM00647">
    <property type="entry name" value="IBR"/>
    <property type="match status" value="2"/>
</dbReference>
<dbReference type="FunFam" id="3.30.40.10:FF:000137">
    <property type="entry name" value="RanBP-type and C3HC4-type zinc finger-containing protein 1"/>
    <property type="match status" value="1"/>
</dbReference>
<dbReference type="InterPro" id="IPR017907">
    <property type="entry name" value="Znf_RING_CS"/>
</dbReference>
<dbReference type="Gene3D" id="1.20.120.1750">
    <property type="match status" value="1"/>
</dbReference>
<dbReference type="PROSITE" id="PS51873">
    <property type="entry name" value="TRIAD"/>
    <property type="match status" value="1"/>
</dbReference>
<dbReference type="CDD" id="cd20335">
    <property type="entry name" value="BRcat_RBR"/>
    <property type="match status" value="1"/>
</dbReference>
<keyword evidence="8" id="KW-0862">Zinc</keyword>